<keyword evidence="1" id="KW-1133">Transmembrane helix</keyword>
<dbReference type="EMBL" id="CP014844">
    <property type="protein sequence ID" value="AMR78589.1"/>
    <property type="molecule type" value="Genomic_DNA"/>
</dbReference>
<keyword evidence="1" id="KW-0472">Membrane</keyword>
<feature type="transmembrane region" description="Helical" evidence="1">
    <location>
        <begin position="77"/>
        <end position="96"/>
    </location>
</feature>
<dbReference type="Proteomes" id="UP000075238">
    <property type="component" value="Chromosome 1"/>
</dbReference>
<organism evidence="2 3">
    <name type="scientific">Cupriavidus nantongensis</name>
    <dbReference type="NCBI Taxonomy" id="1796606"/>
    <lineage>
        <taxon>Bacteria</taxon>
        <taxon>Pseudomonadati</taxon>
        <taxon>Pseudomonadota</taxon>
        <taxon>Betaproteobacteria</taxon>
        <taxon>Burkholderiales</taxon>
        <taxon>Burkholderiaceae</taxon>
        <taxon>Cupriavidus</taxon>
    </lineage>
</organism>
<keyword evidence="1" id="KW-0812">Transmembrane</keyword>
<dbReference type="KEGG" id="cnan:A2G96_13025"/>
<proteinExistence type="predicted"/>
<reference evidence="2 3" key="1">
    <citation type="submission" date="2016-03" db="EMBL/GenBank/DDBJ databases">
        <title>Complete genome sequence of a novel chlorpyrifos degrading bacterium, Cupriavidus nantongensis sp. X1.</title>
        <authorList>
            <person name="Fang L."/>
        </authorList>
    </citation>
    <scope>NUCLEOTIDE SEQUENCE [LARGE SCALE GENOMIC DNA]</scope>
    <source>
        <strain evidence="2 3">X1</strain>
    </source>
</reference>
<evidence type="ECO:0000256" key="1">
    <source>
        <dbReference type="SAM" id="Phobius"/>
    </source>
</evidence>
<protein>
    <submittedName>
        <fullName evidence="2">Uncharacterized protein</fullName>
    </submittedName>
</protein>
<feature type="transmembrane region" description="Helical" evidence="1">
    <location>
        <begin position="54"/>
        <end position="71"/>
    </location>
</feature>
<evidence type="ECO:0000313" key="3">
    <source>
        <dbReference type="Proteomes" id="UP000075238"/>
    </source>
</evidence>
<evidence type="ECO:0000313" key="2">
    <source>
        <dbReference type="EMBL" id="AMR78589.1"/>
    </source>
</evidence>
<keyword evidence="3" id="KW-1185">Reference proteome</keyword>
<dbReference type="STRING" id="1796606.A2G96_13025"/>
<gene>
    <name evidence="2" type="ORF">A2G96_13025</name>
</gene>
<dbReference type="AlphaFoldDB" id="A0A142JKH7"/>
<sequence>MSSGWQTIQDLQADLAHQRQNPRIRTFREAMAARPTDAAPLEQIQRNCLTNKRIALAFGVLALVYALASMVPGNLFGALTGTLFTILCAILATRYAHRSWQIAMGQASPDEPLRGVRDFVRSSDFLRKTFDPQLFE</sequence>
<accession>A0A142JKH7</accession>
<name>A0A142JKH7_9BURK</name>